<keyword evidence="4" id="KW-0472">Membrane</keyword>
<dbReference type="Proteomes" id="UP001315860">
    <property type="component" value="Chromosome"/>
</dbReference>
<dbReference type="Pfam" id="PF13641">
    <property type="entry name" value="Glyco_tranf_2_3"/>
    <property type="match status" value="1"/>
</dbReference>
<feature type="transmembrane region" description="Helical" evidence="4">
    <location>
        <begin position="232"/>
        <end position="254"/>
    </location>
</feature>
<dbReference type="SUPFAM" id="SSF53448">
    <property type="entry name" value="Nucleotide-diphospho-sugar transferases"/>
    <property type="match status" value="1"/>
</dbReference>
<comment type="similarity">
    <text evidence="1">Belongs to the glycosyltransferase 2 family.</text>
</comment>
<keyword evidence="2" id="KW-0328">Glycosyltransferase</keyword>
<name>A0ABY5K9M1_9ACTN</name>
<evidence type="ECO:0000256" key="2">
    <source>
        <dbReference type="ARBA" id="ARBA00022676"/>
    </source>
</evidence>
<feature type="transmembrane region" description="Helical" evidence="4">
    <location>
        <begin position="151"/>
        <end position="172"/>
    </location>
</feature>
<organism evidence="5 6">
    <name type="scientific">Aeromicrobium duanguangcaii</name>
    <dbReference type="NCBI Taxonomy" id="2968086"/>
    <lineage>
        <taxon>Bacteria</taxon>
        <taxon>Bacillati</taxon>
        <taxon>Actinomycetota</taxon>
        <taxon>Actinomycetes</taxon>
        <taxon>Propionibacteriales</taxon>
        <taxon>Nocardioidaceae</taxon>
        <taxon>Aeromicrobium</taxon>
    </lineage>
</organism>
<evidence type="ECO:0000256" key="4">
    <source>
        <dbReference type="SAM" id="Phobius"/>
    </source>
</evidence>
<reference evidence="5 6" key="1">
    <citation type="submission" date="2022-07" db="EMBL/GenBank/DDBJ databases">
        <title>Novel species in genus Aeromicrobium.</title>
        <authorList>
            <person name="Ye L."/>
        </authorList>
    </citation>
    <scope>NUCLEOTIDE SEQUENCE [LARGE SCALE GENOMIC DNA]</scope>
    <source>
        <strain evidence="6">zg-Y50</strain>
    </source>
</reference>
<dbReference type="CDD" id="cd06423">
    <property type="entry name" value="CESA_like"/>
    <property type="match status" value="1"/>
</dbReference>
<feature type="transmembrane region" description="Helical" evidence="4">
    <location>
        <begin position="46"/>
        <end position="70"/>
    </location>
</feature>
<dbReference type="Gene3D" id="3.90.550.10">
    <property type="entry name" value="Spore Coat Polysaccharide Biosynthesis Protein SpsA, Chain A"/>
    <property type="match status" value="1"/>
</dbReference>
<dbReference type="PANTHER" id="PTHR43630:SF1">
    <property type="entry name" value="POLY-BETA-1,6-N-ACETYL-D-GLUCOSAMINE SYNTHASE"/>
    <property type="match status" value="1"/>
</dbReference>
<keyword evidence="4" id="KW-0812">Transmembrane</keyword>
<feature type="transmembrane region" description="Helical" evidence="4">
    <location>
        <begin position="90"/>
        <end position="110"/>
    </location>
</feature>
<evidence type="ECO:0000256" key="1">
    <source>
        <dbReference type="ARBA" id="ARBA00006739"/>
    </source>
</evidence>
<dbReference type="RefSeq" id="WP_232416451.1">
    <property type="nucleotide sequence ID" value="NZ_CP101990.1"/>
</dbReference>
<keyword evidence="4" id="KW-1133">Transmembrane helix</keyword>
<dbReference type="InterPro" id="IPR029044">
    <property type="entry name" value="Nucleotide-diphossugar_trans"/>
</dbReference>
<keyword evidence="3" id="KW-0808">Transferase</keyword>
<keyword evidence="6" id="KW-1185">Reference proteome</keyword>
<evidence type="ECO:0000313" key="6">
    <source>
        <dbReference type="Proteomes" id="UP001315860"/>
    </source>
</evidence>
<accession>A0ABY5K9M1</accession>
<sequence>MTEPPGPAVPPDADLDHLDVPEAVRDHYRSVDSAPIEYSVDRPDRVVNACLVSFAALGLLVLLAMVILVRTGWLDERRDAVFYAPGGDRALIPVRIFILVFFVVFSLSLATNAWRRAWVLLQLCGGLLLTGLLIDTAAWTLEGTLDIEIPVAAQQIASGIVALAIFPVVVLYNAHLPEPLPRPARFQHLTVSAWLRFFGPLTLAVILAELAARRFDAVVWTMREFALIGGVGPGVFLVQQLIVLLAFVIGTVVVRRSRQNPFAPAVGVVVPAHNEAHDIAATIGAIDVAAGAYSGPVRLYVVDNDSTDDTAEIAQRAIDRAQHLSGIQLKCHTAGKARALNYGIARITEPFVVRVDADVMLDDQAIVLAARHFHDPRVGAVGGVPIPVRVGTFFSRVRTIEVLVRHAYFQVARTGYEGIVGVPGMFTMVRRSALAQAGPIREGINGEDTDLCMRLNALGYLCLADPRIRYLTETPHTWAHMREQRLRWFRSTYHVASHHRRTLLRAHSMAGVFVLPFALFNSARRALLAPLLLFAVLVFAVFPNTFSGLRWQPVLAMIVGLPALVAVAVCVMNRQPRALLYVPEYLVFRIIRSYFTLGAVLSLRFDPLPPPWRRGGPRTGLTESRTENGSQ</sequence>
<feature type="transmembrane region" description="Helical" evidence="4">
    <location>
        <begin position="193"/>
        <end position="212"/>
    </location>
</feature>
<feature type="transmembrane region" description="Helical" evidence="4">
    <location>
        <begin position="554"/>
        <end position="574"/>
    </location>
</feature>
<protein>
    <submittedName>
        <fullName evidence="5">Glycosyltransferase family 2 protein</fullName>
    </submittedName>
</protein>
<feature type="transmembrane region" description="Helical" evidence="4">
    <location>
        <begin position="117"/>
        <end position="139"/>
    </location>
</feature>
<evidence type="ECO:0000256" key="3">
    <source>
        <dbReference type="ARBA" id="ARBA00022679"/>
    </source>
</evidence>
<dbReference type="PANTHER" id="PTHR43630">
    <property type="entry name" value="POLY-BETA-1,6-N-ACETYL-D-GLUCOSAMINE SYNTHASE"/>
    <property type="match status" value="1"/>
</dbReference>
<feature type="transmembrane region" description="Helical" evidence="4">
    <location>
        <begin position="526"/>
        <end position="542"/>
    </location>
</feature>
<proteinExistence type="inferred from homology"/>
<evidence type="ECO:0000313" key="5">
    <source>
        <dbReference type="EMBL" id="UUI67137.1"/>
    </source>
</evidence>
<dbReference type="EMBL" id="CP101990">
    <property type="protein sequence ID" value="UUI67137.1"/>
    <property type="molecule type" value="Genomic_DNA"/>
</dbReference>
<gene>
    <name evidence="5" type="ORF">NP095_07910</name>
</gene>